<dbReference type="PATRIC" id="fig|264251.5.peg.998"/>
<dbReference type="Gene3D" id="3.30.1050.10">
    <property type="entry name" value="SCP2 sterol-binding domain"/>
    <property type="match status" value="1"/>
</dbReference>
<evidence type="ECO:0000313" key="6">
    <source>
        <dbReference type="EMBL" id="KLN35617.1"/>
    </source>
</evidence>
<comment type="similarity">
    <text evidence="1 4">Belongs to the acetyltransferase Eis family.</text>
</comment>
<dbReference type="InterPro" id="IPR041380">
    <property type="entry name" value="Acetyltransf_17"/>
</dbReference>
<dbReference type="Pfam" id="PF13527">
    <property type="entry name" value="Acetyltransf_9"/>
    <property type="match status" value="1"/>
</dbReference>
<gene>
    <name evidence="6" type="ORF">FB00_04850</name>
</gene>
<comment type="caution">
    <text evidence="6">The sequence shown here is derived from an EMBL/GenBank/DDBJ whole genome shotgun (WGS) entry which is preliminary data.</text>
</comment>
<dbReference type="Pfam" id="PF13530">
    <property type="entry name" value="SCP2_2"/>
    <property type="match status" value="1"/>
</dbReference>
<dbReference type="Gene3D" id="3.40.630.30">
    <property type="match status" value="2"/>
</dbReference>
<dbReference type="Pfam" id="PF17668">
    <property type="entry name" value="Acetyltransf_17"/>
    <property type="match status" value="1"/>
</dbReference>
<feature type="binding site" evidence="4">
    <location>
        <begin position="127"/>
        <end position="128"/>
    </location>
    <ligand>
        <name>acetyl-CoA</name>
        <dbReference type="ChEBI" id="CHEBI:57288"/>
    </ligand>
</feature>
<dbReference type="PROSITE" id="PS51186">
    <property type="entry name" value="GNAT"/>
    <property type="match status" value="1"/>
</dbReference>
<dbReference type="InterPro" id="IPR025559">
    <property type="entry name" value="Eis_dom"/>
</dbReference>
<dbReference type="SUPFAM" id="SSF55718">
    <property type="entry name" value="SCP-like"/>
    <property type="match status" value="1"/>
</dbReference>
<dbReference type="InterPro" id="IPR036527">
    <property type="entry name" value="SCP2_sterol-bd_dom_sf"/>
</dbReference>
<dbReference type="PANTHER" id="PTHR37817:SF1">
    <property type="entry name" value="N-ACETYLTRANSFERASE EIS"/>
    <property type="match status" value="1"/>
</dbReference>
<dbReference type="PANTHER" id="PTHR37817">
    <property type="entry name" value="N-ACETYLTRANSFERASE EIS"/>
    <property type="match status" value="1"/>
</dbReference>
<name>A0A0H2L619_9MICO</name>
<dbReference type="GO" id="GO:0034069">
    <property type="term" value="F:aminoglycoside N-acetyltransferase activity"/>
    <property type="evidence" value="ECO:0007669"/>
    <property type="project" value="TreeGrafter"/>
</dbReference>
<dbReference type="RefSeq" id="WP_052877444.1">
    <property type="nucleotide sequence ID" value="NZ_JNBQ01000003.1"/>
</dbReference>
<dbReference type="SUPFAM" id="SSF55729">
    <property type="entry name" value="Acyl-CoA N-acyltransferases (Nat)"/>
    <property type="match status" value="1"/>
</dbReference>
<dbReference type="AlphaFoldDB" id="A0A0H2L619"/>
<keyword evidence="3 4" id="KW-0012">Acyltransferase</keyword>
<evidence type="ECO:0000256" key="2">
    <source>
        <dbReference type="ARBA" id="ARBA00022679"/>
    </source>
</evidence>
<protein>
    <recommendedName>
        <fullName evidence="5">N-acetyltransferase domain-containing protein</fullName>
    </recommendedName>
</protein>
<proteinExistence type="inferred from homology"/>
<evidence type="ECO:0000259" key="5">
    <source>
        <dbReference type="PROSITE" id="PS51186"/>
    </source>
</evidence>
<dbReference type="InterPro" id="IPR016181">
    <property type="entry name" value="Acyl_CoA_acyltransferase"/>
</dbReference>
<dbReference type="InterPro" id="IPR022902">
    <property type="entry name" value="NAcTrfase_Eis"/>
</dbReference>
<dbReference type="GO" id="GO:0030649">
    <property type="term" value="P:aminoglycoside antibiotic catabolic process"/>
    <property type="evidence" value="ECO:0007669"/>
    <property type="project" value="TreeGrafter"/>
</dbReference>
<evidence type="ECO:0000313" key="7">
    <source>
        <dbReference type="Proteomes" id="UP000035265"/>
    </source>
</evidence>
<dbReference type="InterPro" id="IPR000182">
    <property type="entry name" value="GNAT_dom"/>
</dbReference>
<evidence type="ECO:0000256" key="1">
    <source>
        <dbReference type="ARBA" id="ARBA00009213"/>
    </source>
</evidence>
<dbReference type="HAMAP" id="MF_01812">
    <property type="entry name" value="Eis"/>
    <property type="match status" value="1"/>
</dbReference>
<accession>A0A0H2L619</accession>
<reference evidence="6 7" key="1">
    <citation type="submission" date="2014-05" db="EMBL/GenBank/DDBJ databases">
        <title>Cellulosimicrobium funkei U11 genome.</title>
        <authorList>
            <person name="Hu C."/>
            <person name="Gong Y."/>
            <person name="Wan W."/>
            <person name="Jiang M."/>
        </authorList>
    </citation>
    <scope>NUCLEOTIDE SEQUENCE [LARGE SCALE GENOMIC DNA]</scope>
    <source>
        <strain evidence="6 7">U11</strain>
    </source>
</reference>
<feature type="domain" description="N-acetyltransferase" evidence="5">
    <location>
        <begin position="9"/>
        <end position="157"/>
    </location>
</feature>
<comment type="subunit">
    <text evidence="4">Homohexamer; trimer of dimers.</text>
</comment>
<dbReference type="STRING" id="264251.FB00_04850"/>
<dbReference type="Proteomes" id="UP000035265">
    <property type="component" value="Unassembled WGS sequence"/>
</dbReference>
<organism evidence="6 7">
    <name type="scientific">Cellulosimicrobium funkei</name>
    <dbReference type="NCBI Taxonomy" id="264251"/>
    <lineage>
        <taxon>Bacteria</taxon>
        <taxon>Bacillati</taxon>
        <taxon>Actinomycetota</taxon>
        <taxon>Actinomycetes</taxon>
        <taxon>Micrococcales</taxon>
        <taxon>Promicromonosporaceae</taxon>
        <taxon>Cellulosimicrobium</taxon>
    </lineage>
</organism>
<sequence>MTTLAPSSFDVRPLRQEDRDPALDVVWRAFGWGYRQDTADDVFTGRSIEADRTLVAVDGPRSEVVGTASAYSLRMTMPGGGLLPVAGVWMVTVAPTHRRRGVMTAMMRRQLVDLAAGGEAVAALWATEAGVYGRYGYGIASWRQPIEVDLSRAAFTPHARDLAARSSARLHLRSLDDALPHLAAVHDDLLGSRPGTLARDADRWHFLLGGGDGRAPAEIVVAVGPDGPTGYAAYRVREGKPGLVPAGVVAVQEVSATDPATHAQLWRYLLDLDLTSTLTCESRPVPDPLAHLLADHRRMHARLDEALWVRVVDVERALAARAFAAPVDVVLEVTDDVVPANAGRWHVVIGEAGGTAVVRRTDARPDLSLEVGDLGAAHLGATPLHVLALAGRVVEHTPGAVAAASAAWSWSPTAHTAEIF</sequence>
<dbReference type="EMBL" id="JNBQ01000003">
    <property type="protein sequence ID" value="KLN35617.1"/>
    <property type="molecule type" value="Genomic_DNA"/>
</dbReference>
<feature type="binding site" evidence="4">
    <location>
        <begin position="91"/>
        <end position="93"/>
    </location>
    <ligand>
        <name>acetyl-CoA</name>
        <dbReference type="ChEBI" id="CHEBI:57288"/>
    </ligand>
</feature>
<feature type="active site" description="Proton donor" evidence="4">
    <location>
        <position position="132"/>
    </location>
</feature>
<keyword evidence="7" id="KW-1185">Reference proteome</keyword>
<feature type="active site" description="Proton acceptor; via carboxylate" evidence="4">
    <location>
        <position position="420"/>
    </location>
</feature>
<feature type="binding site" evidence="4">
    <location>
        <begin position="99"/>
        <end position="104"/>
    </location>
    <ligand>
        <name>acetyl-CoA</name>
        <dbReference type="ChEBI" id="CHEBI:57288"/>
    </ligand>
</feature>
<evidence type="ECO:0000256" key="4">
    <source>
        <dbReference type="HAMAP-Rule" id="MF_01812"/>
    </source>
</evidence>
<dbReference type="NCBIfam" id="NF002367">
    <property type="entry name" value="PRK01346.1-4"/>
    <property type="match status" value="1"/>
</dbReference>
<evidence type="ECO:0000256" key="3">
    <source>
        <dbReference type="ARBA" id="ARBA00023315"/>
    </source>
</evidence>
<keyword evidence="2 4" id="KW-0808">Transferase</keyword>
<dbReference type="InterPro" id="IPR051554">
    <property type="entry name" value="Acetyltransferase_Eis"/>
</dbReference>